<gene>
    <name evidence="4" type="ORF">FBZ96_11736</name>
</gene>
<evidence type="ECO:0000256" key="1">
    <source>
        <dbReference type="ARBA" id="ARBA00022737"/>
    </source>
</evidence>
<feature type="repeat" description="TPR" evidence="3">
    <location>
        <begin position="660"/>
        <end position="693"/>
    </location>
</feature>
<feature type="repeat" description="TPR" evidence="3">
    <location>
        <begin position="215"/>
        <end position="248"/>
    </location>
</feature>
<feature type="repeat" description="TPR" evidence="3">
    <location>
        <begin position="249"/>
        <end position="282"/>
    </location>
</feature>
<dbReference type="Pfam" id="PF13414">
    <property type="entry name" value="TPR_11"/>
    <property type="match status" value="1"/>
</dbReference>
<organism evidence="4 5">
    <name type="scientific">Bradyrhizobium stylosanthis</name>
    <dbReference type="NCBI Taxonomy" id="1803665"/>
    <lineage>
        <taxon>Bacteria</taxon>
        <taxon>Pseudomonadati</taxon>
        <taxon>Pseudomonadota</taxon>
        <taxon>Alphaproteobacteria</taxon>
        <taxon>Hyphomicrobiales</taxon>
        <taxon>Nitrobacteraceae</taxon>
        <taxon>Bradyrhizobium</taxon>
    </lineage>
</organism>
<sequence>MALADDIDAGDVTFEGAVSDLRAGRLDEAASVCETILGTDPGHHGCMNVLGIIALLRGQAARARELLEQAVTLAPENPSYHVNLAKVLQSAGSTLDEAERHFRAAIALGADEVDGRLGLAHLLRTGGRLEEASTCLADVVRLRPDDADARGIYASLLHDIGRLDDAELHYREACRIRPVFPEALNNLGNLCQARGRLEEAEAYFRRALACKPEFPETCNNLGNLLRELGRPEEAESYCREALRLRPDYPIAHNNLGNALKECGSYEAAEFHYREAIRLKPDYAEVYNNLGSLFGDFAALGKAEDCYRRAVELRPGYSEALANLGMTLLGAGKFEQGWPTYDAHRKLERRDDLIGPQWTGDDLEGRTLLIYAEQGFGDVLQFSRFVPIAAARGRIVLEVPRPLLGLLAQLPGVDQIVARGDPLPHYDVRCALMSLPRWLGITLNRIRGDAPYLAADRGRIGKWRARVDALPGLRVGLAWAGNPALKNDKRRSITLRTLAALAEVTGVSFVSLQKGEAAAQTSSPPPGLTVHDWTAELADFADTAALISALDLVITVDTSIVHLTGALGRPVWLLNRFNSCWRWLFDPIRSPWYATLRQFKQPVSGDWNAVVQDVKVALADRAADAVQPDAFQEALEHHRAGRLDRAEIIYRRLLSRNPDHAGSLHLLGVVHFQRNEHARAVDYIGRAIELEPENGDFRHNLANALGATGRRTEAETQYRAAIGLNDNHADAHGALGMLLQESGRLDDAEPHLRQAYRLKPSSEIACNNLGILLCRQEALDEAEAKFREALQINPDSARAHANLGSVLRARGVFNEAEEHCRLAIACDAGLAEGHFVLAQVLEARESYDEAERAYRQAIMLKPASVDWHNDLAKLLVDLRRLDEAWPLFEQTLRMRPDHPEAHSNRAIALLLTGDYAEGWTEYEWRWKLKKRPGRLDDFTQPVWKGEDISGRTLLIHAEQGFGDTIQFCRLVPLLRSGARIVLEVQRPLAPLLKDLPGVDQIVPRGDPLPHFDVHCPLLGLSRLLELSLTDVPGPVPYLVPDAARVGIWHKRLRNVGGFRVGLAWSGSPTMADDRRRSIPPDLLSGLASIPGVSFVSLQKHAPGQASKAPSGLALHDFTDELNDFADTAALIANLDLTISVDTSVIHVAGALGRPVWLLNRFNGCWRWLLGRNDSPWYPTLRQFRQLRPGDWAGVVAEVAQALEVERGIEPVAISAAE</sequence>
<dbReference type="SUPFAM" id="SSF48452">
    <property type="entry name" value="TPR-like"/>
    <property type="match status" value="3"/>
</dbReference>
<proteinExistence type="predicted"/>
<feature type="repeat" description="TPR" evidence="3">
    <location>
        <begin position="283"/>
        <end position="316"/>
    </location>
</feature>
<dbReference type="PROSITE" id="PS50005">
    <property type="entry name" value="TPR"/>
    <property type="match status" value="9"/>
</dbReference>
<dbReference type="AlphaFoldDB" id="A0A560CZ40"/>
<dbReference type="RefSeq" id="WP_145670037.1">
    <property type="nucleotide sequence ID" value="NZ_VITK01000017.1"/>
</dbReference>
<reference evidence="4 5" key="1">
    <citation type="submission" date="2019-06" db="EMBL/GenBank/DDBJ databases">
        <title>Genomic Encyclopedia of Type Strains, Phase IV (KMG-V): Genome sequencing to study the core and pangenomes of soil and plant-associated prokaryotes.</title>
        <authorList>
            <person name="Whitman W."/>
        </authorList>
    </citation>
    <scope>NUCLEOTIDE SEQUENCE [LARGE SCALE GENOMIC DNA]</scope>
    <source>
        <strain evidence="4 5">BR 510</strain>
    </source>
</reference>
<keyword evidence="5" id="KW-1185">Reference proteome</keyword>
<keyword evidence="2 3" id="KW-0802">TPR repeat</keyword>
<dbReference type="Gene3D" id="3.40.50.2000">
    <property type="entry name" value="Glycogen Phosphorylase B"/>
    <property type="match status" value="2"/>
</dbReference>
<feature type="repeat" description="TPR" evidence="3">
    <location>
        <begin position="728"/>
        <end position="761"/>
    </location>
</feature>
<dbReference type="EMBL" id="VITK01000017">
    <property type="protein sequence ID" value="TWA90139.1"/>
    <property type="molecule type" value="Genomic_DNA"/>
</dbReference>
<comment type="caution">
    <text evidence="4">The sequence shown here is derived from an EMBL/GenBank/DDBJ whole genome shotgun (WGS) entry which is preliminary data.</text>
</comment>
<dbReference type="Proteomes" id="UP000319949">
    <property type="component" value="Unassembled WGS sequence"/>
</dbReference>
<dbReference type="SMART" id="SM00028">
    <property type="entry name" value="TPR"/>
    <property type="match status" value="17"/>
</dbReference>
<accession>A0A560CZ40</accession>
<keyword evidence="1" id="KW-0677">Repeat</keyword>
<dbReference type="Gene3D" id="1.25.40.10">
    <property type="entry name" value="Tetratricopeptide repeat domain"/>
    <property type="match status" value="6"/>
</dbReference>
<dbReference type="Pfam" id="PF13432">
    <property type="entry name" value="TPR_16"/>
    <property type="match status" value="4"/>
</dbReference>
<dbReference type="SUPFAM" id="SSF53756">
    <property type="entry name" value="UDP-Glycosyltransferase/glycogen phosphorylase"/>
    <property type="match status" value="2"/>
</dbReference>
<feature type="repeat" description="TPR" evidence="3">
    <location>
        <begin position="181"/>
        <end position="214"/>
    </location>
</feature>
<dbReference type="PANTHER" id="PTHR44809:SF1">
    <property type="entry name" value="PROTEIN O-MANNOSYL-TRANSFERASE TMTC1"/>
    <property type="match status" value="1"/>
</dbReference>
<dbReference type="InterPro" id="IPR019734">
    <property type="entry name" value="TPR_rpt"/>
</dbReference>
<evidence type="ECO:0000256" key="2">
    <source>
        <dbReference type="ARBA" id="ARBA00022803"/>
    </source>
</evidence>
<feature type="repeat" description="TPR" evidence="3">
    <location>
        <begin position="762"/>
        <end position="795"/>
    </location>
</feature>
<name>A0A560CZ40_9BRAD</name>
<feature type="repeat" description="TPR" evidence="3">
    <location>
        <begin position="864"/>
        <end position="897"/>
    </location>
</feature>
<dbReference type="OrthoDB" id="6193797at2"/>
<dbReference type="InterPro" id="IPR052943">
    <property type="entry name" value="TMTC_O-mannosyl-trnsfr"/>
</dbReference>
<dbReference type="STRING" id="1803665.GCA_001641335_02554"/>
<dbReference type="Pfam" id="PF00515">
    <property type="entry name" value="TPR_1"/>
    <property type="match status" value="2"/>
</dbReference>
<protein>
    <submittedName>
        <fullName evidence="4">Tetratricopeptide (TPR) repeat protein</fullName>
    </submittedName>
</protein>
<feature type="repeat" description="TPR" evidence="3">
    <location>
        <begin position="830"/>
        <end position="863"/>
    </location>
</feature>
<dbReference type="Pfam" id="PF13181">
    <property type="entry name" value="TPR_8"/>
    <property type="match status" value="1"/>
</dbReference>
<evidence type="ECO:0000313" key="5">
    <source>
        <dbReference type="Proteomes" id="UP000319949"/>
    </source>
</evidence>
<evidence type="ECO:0000256" key="3">
    <source>
        <dbReference type="PROSITE-ProRule" id="PRU00339"/>
    </source>
</evidence>
<evidence type="ECO:0000313" key="4">
    <source>
        <dbReference type="EMBL" id="TWA90139.1"/>
    </source>
</evidence>
<dbReference type="InterPro" id="IPR013105">
    <property type="entry name" value="TPR_2"/>
</dbReference>
<dbReference type="Pfam" id="PF14559">
    <property type="entry name" value="TPR_19"/>
    <property type="match status" value="1"/>
</dbReference>
<dbReference type="Pfam" id="PF07719">
    <property type="entry name" value="TPR_2"/>
    <property type="match status" value="1"/>
</dbReference>
<dbReference type="InterPro" id="IPR011990">
    <property type="entry name" value="TPR-like_helical_dom_sf"/>
</dbReference>
<dbReference type="PANTHER" id="PTHR44809">
    <property type="match status" value="1"/>
</dbReference>